<dbReference type="STRING" id="568069.A0A1J1IPY9"/>
<dbReference type="Gene3D" id="2.60.40.790">
    <property type="match status" value="1"/>
</dbReference>
<dbReference type="GO" id="GO:0005737">
    <property type="term" value="C:cytoplasm"/>
    <property type="evidence" value="ECO:0007669"/>
    <property type="project" value="TreeGrafter"/>
</dbReference>
<proteinExistence type="inferred from homology"/>
<dbReference type="GO" id="GO:0005634">
    <property type="term" value="C:nucleus"/>
    <property type="evidence" value="ECO:0007669"/>
    <property type="project" value="TreeGrafter"/>
</dbReference>
<dbReference type="InterPro" id="IPR055269">
    <property type="entry name" value="Alpha-crystallin/HSP_16"/>
</dbReference>
<evidence type="ECO:0000256" key="4">
    <source>
        <dbReference type="PROSITE-ProRule" id="PRU00285"/>
    </source>
</evidence>
<keyword evidence="3" id="KW-0479">Metal-binding</keyword>
<feature type="region of interest" description="Disordered" evidence="6">
    <location>
        <begin position="168"/>
        <end position="194"/>
    </location>
</feature>
<dbReference type="OrthoDB" id="1431247at2759"/>
<evidence type="ECO:0000256" key="1">
    <source>
        <dbReference type="ARBA" id="ARBA00023016"/>
    </source>
</evidence>
<feature type="binding site" evidence="3">
    <location>
        <position position="108"/>
    </location>
    <ligand>
        <name>Zn(2+)</name>
        <dbReference type="ChEBI" id="CHEBI:29105"/>
        <label>1</label>
    </ligand>
</feature>
<protein>
    <submittedName>
        <fullName evidence="8">CLUMA_CG015152, isoform A</fullName>
    </submittedName>
</protein>
<dbReference type="EMBL" id="CVRI01000057">
    <property type="protein sequence ID" value="CRL02309.1"/>
    <property type="molecule type" value="Genomic_DNA"/>
</dbReference>
<dbReference type="GO" id="GO:0046872">
    <property type="term" value="F:metal ion binding"/>
    <property type="evidence" value="ECO:0007669"/>
    <property type="project" value="UniProtKB-KW"/>
</dbReference>
<feature type="compositionally biased region" description="Basic and acidic residues" evidence="6">
    <location>
        <begin position="176"/>
        <end position="194"/>
    </location>
</feature>
<evidence type="ECO:0000259" key="7">
    <source>
        <dbReference type="PROSITE" id="PS01031"/>
    </source>
</evidence>
<sequence>MSLLPILMDLDDSYVDPWRFRSRYRNPLNDFALGINSRELEQLLTLPSEFRQLQQRSRDLEHRRKGISDMVPTTGKDGFQVCMDVQQFSPTEITVKTVDNFVVVEGKHEERQDEHGFITRQFTRRYALPKGYDAETVISTLSSDGVLTIKAPPPKNQLENKERVISIQQTGPAHLNVKENKKEDEGKPNTEKSG</sequence>
<comment type="similarity">
    <text evidence="2 4 5">Belongs to the small heat shock protein (HSP20) family.</text>
</comment>
<gene>
    <name evidence="8" type="primary">putative Heat shock protein 23</name>
    <name evidence="8" type="ORF">CLUMA_CG015152</name>
</gene>
<dbReference type="PROSITE" id="PS01031">
    <property type="entry name" value="SHSP"/>
    <property type="match status" value="1"/>
</dbReference>
<keyword evidence="1" id="KW-0346">Stress response</keyword>
<dbReference type="PANTHER" id="PTHR45640:SF13">
    <property type="entry name" value="HEAT SHOCK PROTEIN 22-RELATED"/>
    <property type="match status" value="1"/>
</dbReference>
<dbReference type="Proteomes" id="UP000183832">
    <property type="component" value="Unassembled WGS sequence"/>
</dbReference>
<feature type="binding site" evidence="3">
    <location>
        <position position="110"/>
    </location>
    <ligand>
        <name>Zn(2+)</name>
        <dbReference type="ChEBI" id="CHEBI:29105"/>
        <label>1</label>
    </ligand>
</feature>
<organism evidence="8 9">
    <name type="scientific">Clunio marinus</name>
    <dbReference type="NCBI Taxonomy" id="568069"/>
    <lineage>
        <taxon>Eukaryota</taxon>
        <taxon>Metazoa</taxon>
        <taxon>Ecdysozoa</taxon>
        <taxon>Arthropoda</taxon>
        <taxon>Hexapoda</taxon>
        <taxon>Insecta</taxon>
        <taxon>Pterygota</taxon>
        <taxon>Neoptera</taxon>
        <taxon>Endopterygota</taxon>
        <taxon>Diptera</taxon>
        <taxon>Nematocera</taxon>
        <taxon>Chironomoidea</taxon>
        <taxon>Chironomidae</taxon>
        <taxon>Clunio</taxon>
    </lineage>
</organism>
<dbReference type="InterPro" id="IPR002068">
    <property type="entry name" value="A-crystallin/Hsp20_dom"/>
</dbReference>
<evidence type="ECO:0000256" key="6">
    <source>
        <dbReference type="SAM" id="MobiDB-lite"/>
    </source>
</evidence>
<feature type="binding site" evidence="3">
    <location>
        <position position="115"/>
    </location>
    <ligand>
        <name>Zn(2+)</name>
        <dbReference type="ChEBI" id="CHEBI:29105"/>
        <label>1</label>
    </ligand>
</feature>
<evidence type="ECO:0000256" key="5">
    <source>
        <dbReference type="RuleBase" id="RU003616"/>
    </source>
</evidence>
<dbReference type="SUPFAM" id="SSF49764">
    <property type="entry name" value="HSP20-like chaperones"/>
    <property type="match status" value="1"/>
</dbReference>
<reference evidence="8 9" key="1">
    <citation type="submission" date="2015-04" db="EMBL/GenBank/DDBJ databases">
        <authorList>
            <person name="Syromyatnikov M.Y."/>
            <person name="Popov V.N."/>
        </authorList>
    </citation>
    <scope>NUCLEOTIDE SEQUENCE [LARGE SCALE GENOMIC DNA]</scope>
</reference>
<accession>A0A1J1IPY9</accession>
<keyword evidence="3" id="KW-0862">Zinc</keyword>
<evidence type="ECO:0000256" key="2">
    <source>
        <dbReference type="PIRNR" id="PIRNR036514"/>
    </source>
</evidence>
<dbReference type="PRINTS" id="PR00299">
    <property type="entry name" value="ACRYSTALLIN"/>
</dbReference>
<name>A0A1J1IPY9_9DIPT</name>
<keyword evidence="9" id="KW-1185">Reference proteome</keyword>
<evidence type="ECO:0000313" key="8">
    <source>
        <dbReference type="EMBL" id="CRL02309.1"/>
    </source>
</evidence>
<dbReference type="AlphaFoldDB" id="A0A1J1IPY9"/>
<dbReference type="GO" id="GO:0009408">
    <property type="term" value="P:response to heat"/>
    <property type="evidence" value="ECO:0007669"/>
    <property type="project" value="UniProtKB-ARBA"/>
</dbReference>
<dbReference type="InterPro" id="IPR008978">
    <property type="entry name" value="HSP20-like_chaperone"/>
</dbReference>
<dbReference type="PIRSF" id="PIRSF036514">
    <property type="entry name" value="Sm_HSP_B1"/>
    <property type="match status" value="1"/>
</dbReference>
<evidence type="ECO:0000313" key="9">
    <source>
        <dbReference type="Proteomes" id="UP000183832"/>
    </source>
</evidence>
<dbReference type="GO" id="GO:0051082">
    <property type="term" value="F:unfolded protein binding"/>
    <property type="evidence" value="ECO:0007669"/>
    <property type="project" value="TreeGrafter"/>
</dbReference>
<dbReference type="InterPro" id="IPR001436">
    <property type="entry name" value="Alpha-crystallin/sHSP_animal"/>
</dbReference>
<evidence type="ECO:0000256" key="3">
    <source>
        <dbReference type="PIRSR" id="PIRSR036514-1"/>
    </source>
</evidence>
<dbReference type="PANTHER" id="PTHR45640">
    <property type="entry name" value="HEAT SHOCK PROTEIN HSP-12.2-RELATED"/>
    <property type="match status" value="1"/>
</dbReference>
<dbReference type="Pfam" id="PF00011">
    <property type="entry name" value="HSP20"/>
    <property type="match status" value="1"/>
</dbReference>
<dbReference type="CDD" id="cd06526">
    <property type="entry name" value="metazoan_ACD"/>
    <property type="match status" value="1"/>
</dbReference>
<feature type="domain" description="SHSP" evidence="7">
    <location>
        <begin position="61"/>
        <end position="168"/>
    </location>
</feature>
<dbReference type="GO" id="GO:0042026">
    <property type="term" value="P:protein refolding"/>
    <property type="evidence" value="ECO:0007669"/>
    <property type="project" value="TreeGrafter"/>
</dbReference>